<protein>
    <submittedName>
        <fullName evidence="1">Uncharacterized protein</fullName>
    </submittedName>
</protein>
<evidence type="ECO:0000313" key="2">
    <source>
        <dbReference type="Proteomes" id="UP000653305"/>
    </source>
</evidence>
<gene>
    <name evidence="1" type="ORF">PHJA_000714400</name>
</gene>
<evidence type="ECO:0000313" key="1">
    <source>
        <dbReference type="EMBL" id="GFP85707.1"/>
    </source>
</evidence>
<dbReference type="EMBL" id="BMAC01000110">
    <property type="protein sequence ID" value="GFP85707.1"/>
    <property type="molecule type" value="Genomic_DNA"/>
</dbReference>
<accession>A0A830BEX0</accession>
<keyword evidence="2" id="KW-1185">Reference proteome</keyword>
<sequence>MFGIYETGRQAGYIHRRVFTLFSFSVRRLKCKARKPNLPSLQSQVERNSHAGLEP</sequence>
<comment type="caution">
    <text evidence="1">The sequence shown here is derived from an EMBL/GenBank/DDBJ whole genome shotgun (WGS) entry which is preliminary data.</text>
</comment>
<proteinExistence type="predicted"/>
<organism evidence="1 2">
    <name type="scientific">Phtheirospermum japonicum</name>
    <dbReference type="NCBI Taxonomy" id="374723"/>
    <lineage>
        <taxon>Eukaryota</taxon>
        <taxon>Viridiplantae</taxon>
        <taxon>Streptophyta</taxon>
        <taxon>Embryophyta</taxon>
        <taxon>Tracheophyta</taxon>
        <taxon>Spermatophyta</taxon>
        <taxon>Magnoliopsida</taxon>
        <taxon>eudicotyledons</taxon>
        <taxon>Gunneridae</taxon>
        <taxon>Pentapetalae</taxon>
        <taxon>asterids</taxon>
        <taxon>lamiids</taxon>
        <taxon>Lamiales</taxon>
        <taxon>Orobanchaceae</taxon>
        <taxon>Orobanchaceae incertae sedis</taxon>
        <taxon>Phtheirospermum</taxon>
    </lineage>
</organism>
<name>A0A830BEX0_9LAMI</name>
<dbReference type="AlphaFoldDB" id="A0A830BEX0"/>
<reference evidence="1" key="1">
    <citation type="submission" date="2020-07" db="EMBL/GenBank/DDBJ databases">
        <title>Ethylene signaling mediates host invasion by parasitic plants.</title>
        <authorList>
            <person name="Yoshida S."/>
        </authorList>
    </citation>
    <scope>NUCLEOTIDE SEQUENCE</scope>
    <source>
        <strain evidence="1">Okayama</strain>
    </source>
</reference>
<dbReference type="Proteomes" id="UP000653305">
    <property type="component" value="Unassembled WGS sequence"/>
</dbReference>